<dbReference type="AlphaFoldDB" id="A0A077PUC9"/>
<dbReference type="Proteomes" id="UP000028493">
    <property type="component" value="Unassembled WGS sequence"/>
</dbReference>
<gene>
    <name evidence="1" type="ORF">XBKB1_2710002</name>
</gene>
<protein>
    <submittedName>
        <fullName evidence="1">Uncharacterized protein</fullName>
    </submittedName>
</protein>
<accession>A0A077PUC9</accession>
<reference evidence="1" key="1">
    <citation type="submission" date="2013-07" db="EMBL/GenBank/DDBJ databases">
        <title>Sub-species coevolution in mutualistic symbiosis.</title>
        <authorList>
            <person name="Murfin K."/>
            <person name="Klassen J."/>
            <person name="Lee M."/>
            <person name="Forst S."/>
            <person name="Stock P."/>
            <person name="Goodrich-Blair H."/>
        </authorList>
    </citation>
    <scope>NUCLEOTIDE SEQUENCE [LARGE SCALE GENOMIC DNA]</scope>
    <source>
        <strain evidence="1">Kraussei Becker Underwood</strain>
    </source>
</reference>
<evidence type="ECO:0000313" key="1">
    <source>
        <dbReference type="EMBL" id="CDH24381.1"/>
    </source>
</evidence>
<dbReference type="EMBL" id="CBSZ010000192">
    <property type="protein sequence ID" value="CDH24381.1"/>
    <property type="molecule type" value="Genomic_DNA"/>
</dbReference>
<organism evidence="1 2">
    <name type="scientific">Xenorhabdus bovienii str. kraussei Becker Underwood</name>
    <dbReference type="NCBI Taxonomy" id="1398204"/>
    <lineage>
        <taxon>Bacteria</taxon>
        <taxon>Pseudomonadati</taxon>
        <taxon>Pseudomonadota</taxon>
        <taxon>Gammaproteobacteria</taxon>
        <taxon>Enterobacterales</taxon>
        <taxon>Morganellaceae</taxon>
        <taxon>Xenorhabdus</taxon>
    </lineage>
</organism>
<sequence>MIRVITLATMPVTVTVIVHEVKTVSAAAEGASAMLTLHRNIHPTGSQQSLPVILRRHFH</sequence>
<dbReference type="HOGENOM" id="CLU_2959874_0_0_6"/>
<evidence type="ECO:0000313" key="2">
    <source>
        <dbReference type="Proteomes" id="UP000028493"/>
    </source>
</evidence>
<name>A0A077PUC9_XENBV</name>
<proteinExistence type="predicted"/>
<comment type="caution">
    <text evidence="1">The sequence shown here is derived from an EMBL/GenBank/DDBJ whole genome shotgun (WGS) entry which is preliminary data.</text>
</comment>